<dbReference type="RefSeq" id="XP_066078973.1">
    <property type="nucleotide sequence ID" value="XM_066222876.1"/>
</dbReference>
<gene>
    <name evidence="2" type="ORF">L201_007165</name>
</gene>
<dbReference type="GeneID" id="91097834"/>
<organism evidence="2 3">
    <name type="scientific">Kwoniella dendrophila CBS 6074</name>
    <dbReference type="NCBI Taxonomy" id="1295534"/>
    <lineage>
        <taxon>Eukaryota</taxon>
        <taxon>Fungi</taxon>
        <taxon>Dikarya</taxon>
        <taxon>Basidiomycota</taxon>
        <taxon>Agaricomycotina</taxon>
        <taxon>Tremellomycetes</taxon>
        <taxon>Tremellales</taxon>
        <taxon>Cryptococcaceae</taxon>
        <taxon>Kwoniella</taxon>
    </lineage>
</organism>
<evidence type="ECO:0000313" key="3">
    <source>
        <dbReference type="Proteomes" id="UP001355207"/>
    </source>
</evidence>
<evidence type="ECO:0000313" key="2">
    <source>
        <dbReference type="EMBL" id="WWC92211.1"/>
    </source>
</evidence>
<dbReference type="EMBL" id="CP144107">
    <property type="protein sequence ID" value="WWC92211.1"/>
    <property type="molecule type" value="Genomic_DNA"/>
</dbReference>
<proteinExistence type="predicted"/>
<evidence type="ECO:0008006" key="4">
    <source>
        <dbReference type="Google" id="ProtNLM"/>
    </source>
</evidence>
<feature type="region of interest" description="Disordered" evidence="1">
    <location>
        <begin position="1"/>
        <end position="24"/>
    </location>
</feature>
<accession>A0AAX4K3N6</accession>
<feature type="region of interest" description="Disordered" evidence="1">
    <location>
        <begin position="83"/>
        <end position="124"/>
    </location>
</feature>
<reference evidence="2 3" key="1">
    <citation type="submission" date="2024-01" db="EMBL/GenBank/DDBJ databases">
        <title>Comparative genomics of Cryptococcus and Kwoniella reveals pathogenesis evolution and contrasting modes of karyotype evolution via chromosome fusion or intercentromeric recombination.</title>
        <authorList>
            <person name="Coelho M.A."/>
            <person name="David-Palma M."/>
            <person name="Shea T."/>
            <person name="Bowers K."/>
            <person name="McGinley-Smith S."/>
            <person name="Mohammad A.W."/>
            <person name="Gnirke A."/>
            <person name="Yurkov A.M."/>
            <person name="Nowrousian M."/>
            <person name="Sun S."/>
            <person name="Cuomo C.A."/>
            <person name="Heitman J."/>
        </authorList>
    </citation>
    <scope>NUCLEOTIDE SEQUENCE [LARGE SCALE GENOMIC DNA]</scope>
    <source>
        <strain evidence="2 3">CBS 6074</strain>
    </source>
</reference>
<dbReference type="AlphaFoldDB" id="A0AAX4K3N6"/>
<name>A0AAX4K3N6_9TREE</name>
<dbReference type="Proteomes" id="UP001355207">
    <property type="component" value="Chromosome 10"/>
</dbReference>
<evidence type="ECO:0000256" key="1">
    <source>
        <dbReference type="SAM" id="MobiDB-lite"/>
    </source>
</evidence>
<protein>
    <recommendedName>
        <fullName evidence="4">BZIP domain-containing protein</fullName>
    </recommendedName>
</protein>
<feature type="compositionally biased region" description="Polar residues" evidence="1">
    <location>
        <begin position="1"/>
        <end position="18"/>
    </location>
</feature>
<keyword evidence="3" id="KW-1185">Reference proteome</keyword>
<sequence length="176" mass="20057">MSEQVSIDTLSKLSSADVQSYDEEPFEDEQAFQAILKLASCSYPAQATTNAAKRFIVYMNDPDHMTDENLEKIYRDFRAELDSNPSLGYENDPTMLTTDTRPGLGRRKSSSFSVASNDEYEKNSKELEEYEAKKAQRERLISLLERCKQCKQSIDDTASEIDTLRSAFEINPPNKE</sequence>